<dbReference type="EMBL" id="CP144690">
    <property type="protein sequence ID" value="WVY89461.1"/>
    <property type="molecule type" value="Genomic_DNA"/>
</dbReference>
<organism evidence="1 2">
    <name type="scientific">Vigna mungo</name>
    <name type="common">Black gram</name>
    <name type="synonym">Phaseolus mungo</name>
    <dbReference type="NCBI Taxonomy" id="3915"/>
    <lineage>
        <taxon>Eukaryota</taxon>
        <taxon>Viridiplantae</taxon>
        <taxon>Streptophyta</taxon>
        <taxon>Embryophyta</taxon>
        <taxon>Tracheophyta</taxon>
        <taxon>Spermatophyta</taxon>
        <taxon>Magnoliopsida</taxon>
        <taxon>eudicotyledons</taxon>
        <taxon>Gunneridae</taxon>
        <taxon>Pentapetalae</taxon>
        <taxon>rosids</taxon>
        <taxon>fabids</taxon>
        <taxon>Fabales</taxon>
        <taxon>Fabaceae</taxon>
        <taxon>Papilionoideae</taxon>
        <taxon>50 kb inversion clade</taxon>
        <taxon>NPAAA clade</taxon>
        <taxon>indigoferoid/millettioid clade</taxon>
        <taxon>Phaseoleae</taxon>
        <taxon>Vigna</taxon>
    </lineage>
</organism>
<sequence>MLPSIWSPNSQKTLLEASMMSFSNSRNRVHMSAPGSPSKICDIWGLSFSRDSNISNSLKSFWGSLLLRATPSPKRKNTAMILSEILMKHSGQTRPSMKSPRTLSHSFFSENSTFLTATSKC</sequence>
<reference evidence="1 2" key="1">
    <citation type="journal article" date="2023" name="Life. Sci Alliance">
        <title>Evolutionary insights into 3D genome organization and epigenetic landscape of Vigna mungo.</title>
        <authorList>
            <person name="Junaid A."/>
            <person name="Singh B."/>
            <person name="Bhatia S."/>
        </authorList>
    </citation>
    <scope>NUCLEOTIDE SEQUENCE [LARGE SCALE GENOMIC DNA]</scope>
    <source>
        <strain evidence="1">Urdbean</strain>
    </source>
</reference>
<dbReference type="AlphaFoldDB" id="A0AAQ3ME64"/>
<name>A0AAQ3ME64_VIGMU</name>
<gene>
    <name evidence="1" type="ORF">V8G54_034975</name>
</gene>
<evidence type="ECO:0000313" key="1">
    <source>
        <dbReference type="EMBL" id="WVY89461.1"/>
    </source>
</evidence>
<proteinExistence type="predicted"/>
<accession>A0AAQ3ME64</accession>
<evidence type="ECO:0000313" key="2">
    <source>
        <dbReference type="Proteomes" id="UP001374535"/>
    </source>
</evidence>
<protein>
    <submittedName>
        <fullName evidence="1">Uncharacterized protein</fullName>
    </submittedName>
</protein>
<dbReference type="Proteomes" id="UP001374535">
    <property type="component" value="Chromosome 11"/>
</dbReference>
<keyword evidence="2" id="KW-1185">Reference proteome</keyword>